<dbReference type="EMBL" id="FNBM01000010">
    <property type="protein sequence ID" value="SDG39310.1"/>
    <property type="molecule type" value="Genomic_DNA"/>
</dbReference>
<dbReference type="AlphaFoldDB" id="A0A1G7TXQ6"/>
<evidence type="ECO:0000313" key="1">
    <source>
        <dbReference type="EMBL" id="SDG39310.1"/>
    </source>
</evidence>
<dbReference type="Proteomes" id="UP000243378">
    <property type="component" value="Unassembled WGS sequence"/>
</dbReference>
<dbReference type="STRING" id="640205.SAMN05216381_3899"/>
<protein>
    <submittedName>
        <fullName evidence="1">NYN domain-containing protein</fullName>
    </submittedName>
</protein>
<organism evidence="1 2">
    <name type="scientific">Phytopseudomonas seleniipraecipitans</name>
    <dbReference type="NCBI Taxonomy" id="640205"/>
    <lineage>
        <taxon>Bacteria</taxon>
        <taxon>Pseudomonadati</taxon>
        <taxon>Pseudomonadota</taxon>
        <taxon>Gammaproteobacteria</taxon>
        <taxon>Pseudomonadales</taxon>
        <taxon>Pseudomonadaceae</taxon>
        <taxon>Phytopseudomonas</taxon>
    </lineage>
</organism>
<dbReference type="Gene3D" id="3.40.50.1010">
    <property type="entry name" value="5'-nuclease"/>
    <property type="match status" value="1"/>
</dbReference>
<accession>A0A1G7TXQ6</accession>
<dbReference type="CDD" id="cd18722">
    <property type="entry name" value="PIN_NicB-like"/>
    <property type="match status" value="1"/>
</dbReference>
<evidence type="ECO:0000313" key="2">
    <source>
        <dbReference type="Proteomes" id="UP000243378"/>
    </source>
</evidence>
<dbReference type="OrthoDB" id="9809421at2"/>
<proteinExistence type="predicted"/>
<reference evidence="1 2" key="1">
    <citation type="submission" date="2016-10" db="EMBL/GenBank/DDBJ databases">
        <authorList>
            <person name="de Groot N.N."/>
        </authorList>
    </citation>
    <scope>NUCLEOTIDE SEQUENCE [LARGE SCALE GENOMIC DNA]</scope>
    <source>
        <strain evidence="1 2">LMG 25475</strain>
    </source>
</reference>
<name>A0A1G7TXQ6_9GAMM</name>
<gene>
    <name evidence="1" type="ORF">SAMN05216381_3899</name>
</gene>
<sequence>MLRLPAAAQSPERGNRCARRFGLGICPGIRGLQQRLVGVEHIDQAGRAVLHIQDPASATVSVDYFTSPVIARLATHGQASNDAQHRYIRALQAKGVSVTQGRHRLARGYAPRYMEGQEASRRNQVAIWQLEEKETDVNIALGMYRTACRSDQLKIEQIVLVSGDTDLGPALAAIRQDFPNIRLGVILPHRLEDKELVRNPPGSLKKHVDWLRTYITDDELSVCQLPVKVPLVRKPAIVKPDYW</sequence>